<feature type="region of interest" description="Disordered" evidence="7">
    <location>
        <begin position="1123"/>
        <end position="1151"/>
    </location>
</feature>
<dbReference type="PANTHER" id="PTHR13018:SF20">
    <property type="entry name" value="SPORULATION-SPECIFIC PROTEIN 75"/>
    <property type="match status" value="1"/>
</dbReference>
<dbReference type="GO" id="GO:0005227">
    <property type="term" value="F:calcium-activated cation channel activity"/>
    <property type="evidence" value="ECO:0007669"/>
    <property type="project" value="InterPro"/>
</dbReference>
<dbReference type="InterPro" id="IPR045122">
    <property type="entry name" value="Csc1-like"/>
</dbReference>
<evidence type="ECO:0000259" key="11">
    <source>
        <dbReference type="Pfam" id="PF13967"/>
    </source>
</evidence>
<dbReference type="Pfam" id="PF13967">
    <property type="entry name" value="RSN1_TM"/>
    <property type="match status" value="1"/>
</dbReference>
<feature type="compositionally biased region" description="Low complexity" evidence="7">
    <location>
        <begin position="458"/>
        <end position="475"/>
    </location>
</feature>
<feature type="domain" description="10TM putative phosphate transporter extracellular tail" evidence="10">
    <location>
        <begin position="1263"/>
        <end position="1351"/>
    </location>
</feature>
<dbReference type="InterPro" id="IPR032880">
    <property type="entry name" value="CSC1/OSCA1-like_N"/>
</dbReference>
<feature type="compositionally biased region" description="Basic and acidic residues" evidence="7">
    <location>
        <begin position="482"/>
        <end position="509"/>
    </location>
</feature>
<feature type="region of interest" description="Disordered" evidence="7">
    <location>
        <begin position="1165"/>
        <end position="1198"/>
    </location>
</feature>
<dbReference type="OrthoDB" id="1076608at2759"/>
<feature type="domain" description="CSC1/OSCA1-like 7TM region" evidence="9">
    <location>
        <begin position="783"/>
        <end position="1053"/>
    </location>
</feature>
<sequence length="1360" mass="152875">MSTTSTAASATVSCGKGLFNAGCGAALNTVGQDWGTLLSSIVVALISLGAQLLAFVLLRFRLSRIYRPKSYLVAERERVPAPPHGVWQWIIPLFRTPNQIFIEKCGLDAYFFLRFLRMLLKIFIPLSVVILPILLPINKLSCSDCTVGPDQLGWRNIPASHSQRTWAHLVLAVLTICWVLYVIVTELRGYIRIRQAYLASPEHRIRASATTVLVSGIPRKWLTVDALNGLYDVFPGGIRNIWINRNFDDLADKVSERDKIARNLEEAETNLIQKCIKKHKKTEAKKAKEQGKTKSKEEKEQDRAKADAQAERIAQGNGVSSGDPHQVPHNLQEVLEEIEEDEHRHDKQRSSSPEGLRDRLGQGFGAVGHGFGAIGNFGRKVVGEVAGDVNRVIRNVNDSVDQANNMTGFYADIDDNNKSAPAERLAFDASVPAPGPAPAPAPMSAPIPSADPIPSAAPMPSADSIPSAAPIPSVARVSFDPTKIKRESRQSGSDKFEPKRPTGLRKPEDVAVLDRVAPPKTNRSDQSGPYSTKSQSQSQDTWTDSPKSGIKGSTTSDEDNATQPRGAPKRAWDALIKQVKASPLPMPSPQPHAVEEDEYPLHTIGQPQNPDLNKNAAQGVSKSKWANKFGWLQFWKKNDEEEKPVYPEAFNQELADAEETEAVWTLYIDPKDRDTLREPIFDLSWWPRLPLMGKKIDKIYYLRKELARLNVEIEEDQQNVERFPFMNSAFIQFNHQVAAHMACQSVSHHMPQHMTPRLVEISPTDVLWDNMSMKWWERYLRSGIVFAAVVGMLFLWAPVVVVSGFLSTLNTLETISWLSWIRKLPPKAVDLVQGVLPPIFLSIVLALVPIILRLLVKQSGVATGNSREMGIQLYYFAFLFIQVFLIVTLSSGLPAFFKEVAVETSKIPQTLASNLPRASNYFFSYLTVQALNNSAGALLQVAALLKWFLWAPMVDTTARQKWKRQTSLNLVKWGSFFPPFTNFAVIGIIFSIIAPLVMVFNLVVFCVYWITQRYNALYVYQYRHDTGGLLFPRAINQLFVGLYVMEIAMIGLFFAFPGKDKCTAQAIIMIVMLVGTIIFQWVLNDAFAPLFRYLPITLEDDAVIRDEEFARAQRLKWESLADQEGEHERLQHGPETTIEERERKEADEEERALAEERRMIREYKRTSTRMSSYGSGSHSERPTPAIMDTKPANNNSGDRWKKVKLVSEPVRHLRRIARPHAHGMDGVRPTATDVDPQTPQVDMESQKQVGDVLFGGFSDELEDLTPEERDTLIRYSFQHSALRARRPVVWIPRDSLGISDDEIKRTKRMSTVDDTHPETEKRTPKTNIWISNEGTALNAKGKVVFRRSPPDFANVDLIAL</sequence>
<feature type="transmembrane region" description="Helical" evidence="8">
    <location>
        <begin position="873"/>
        <end position="897"/>
    </location>
</feature>
<evidence type="ECO:0000256" key="4">
    <source>
        <dbReference type="ARBA" id="ARBA00022692"/>
    </source>
</evidence>
<dbReference type="Proteomes" id="UP000767238">
    <property type="component" value="Unassembled WGS sequence"/>
</dbReference>
<reference evidence="13" key="1">
    <citation type="journal article" date="2021" name="J Fungi (Basel)">
        <title>Virulence traits and population genomics of the black yeast Aureobasidium melanogenum.</title>
        <authorList>
            <person name="Cernosa A."/>
            <person name="Sun X."/>
            <person name="Gostincar C."/>
            <person name="Fang C."/>
            <person name="Gunde-Cimerman N."/>
            <person name="Song Z."/>
        </authorList>
    </citation>
    <scope>NUCLEOTIDE SEQUENCE</scope>
    <source>
        <strain evidence="13">EXF-8016</strain>
    </source>
</reference>
<evidence type="ECO:0000259" key="10">
    <source>
        <dbReference type="Pfam" id="PF12621"/>
    </source>
</evidence>
<dbReference type="GO" id="GO:0005886">
    <property type="term" value="C:plasma membrane"/>
    <property type="evidence" value="ECO:0007669"/>
    <property type="project" value="TreeGrafter"/>
</dbReference>
<dbReference type="Pfam" id="PF02714">
    <property type="entry name" value="RSN1_7TM"/>
    <property type="match status" value="1"/>
</dbReference>
<feature type="region of interest" description="Disordered" evidence="7">
    <location>
        <begin position="429"/>
        <end position="570"/>
    </location>
</feature>
<evidence type="ECO:0000256" key="2">
    <source>
        <dbReference type="ARBA" id="ARBA00007779"/>
    </source>
</evidence>
<keyword evidence="5 8" id="KW-1133">Transmembrane helix</keyword>
<evidence type="ECO:0000313" key="14">
    <source>
        <dbReference type="Proteomes" id="UP000767238"/>
    </source>
</evidence>
<feature type="compositionally biased region" description="Basic and acidic residues" evidence="7">
    <location>
        <begin position="341"/>
        <end position="360"/>
    </location>
</feature>
<feature type="transmembrane region" description="Helical" evidence="8">
    <location>
        <begin position="165"/>
        <end position="184"/>
    </location>
</feature>
<evidence type="ECO:0000256" key="6">
    <source>
        <dbReference type="ARBA" id="ARBA00023136"/>
    </source>
</evidence>
<feature type="transmembrane region" description="Helical" evidence="8">
    <location>
        <begin position="983"/>
        <end position="1010"/>
    </location>
</feature>
<feature type="compositionally biased region" description="Low complexity" evidence="7">
    <location>
        <begin position="531"/>
        <end position="545"/>
    </location>
</feature>
<evidence type="ECO:0000256" key="7">
    <source>
        <dbReference type="SAM" id="MobiDB-lite"/>
    </source>
</evidence>
<dbReference type="InterPro" id="IPR003864">
    <property type="entry name" value="CSC1/OSCA1-like_7TM"/>
</dbReference>
<dbReference type="PANTHER" id="PTHR13018">
    <property type="entry name" value="PROBABLE MEMBRANE PROTEIN DUF221-RELATED"/>
    <property type="match status" value="1"/>
</dbReference>
<dbReference type="Pfam" id="PF14703">
    <property type="entry name" value="PHM7_cyt"/>
    <property type="match status" value="2"/>
</dbReference>
<evidence type="ECO:0000259" key="9">
    <source>
        <dbReference type="Pfam" id="PF02714"/>
    </source>
</evidence>
<dbReference type="EMBL" id="JAHFYH010000040">
    <property type="protein sequence ID" value="KAH0220020.1"/>
    <property type="molecule type" value="Genomic_DNA"/>
</dbReference>
<keyword evidence="6 8" id="KW-0472">Membrane</keyword>
<feature type="compositionally biased region" description="Basic and acidic residues" evidence="7">
    <location>
        <begin position="284"/>
        <end position="310"/>
    </location>
</feature>
<feature type="transmembrane region" description="Helical" evidence="8">
    <location>
        <begin position="1066"/>
        <end position="1083"/>
    </location>
</feature>
<accession>A0A9P8K793</accession>
<feature type="transmembrane region" description="Helical" evidence="8">
    <location>
        <begin position="831"/>
        <end position="852"/>
    </location>
</feature>
<organism evidence="13 14">
    <name type="scientific">Aureobasidium melanogenum</name>
    <name type="common">Aureobasidium pullulans var. melanogenum</name>
    <dbReference type="NCBI Taxonomy" id="46634"/>
    <lineage>
        <taxon>Eukaryota</taxon>
        <taxon>Fungi</taxon>
        <taxon>Dikarya</taxon>
        <taxon>Ascomycota</taxon>
        <taxon>Pezizomycotina</taxon>
        <taxon>Dothideomycetes</taxon>
        <taxon>Dothideomycetidae</taxon>
        <taxon>Dothideales</taxon>
        <taxon>Saccotheciaceae</taxon>
        <taxon>Aureobasidium</taxon>
    </lineage>
</organism>
<comment type="subcellular location">
    <subcellularLocation>
        <location evidence="1">Membrane</location>
        <topology evidence="1">Multi-pass membrane protein</topology>
    </subcellularLocation>
</comment>
<reference evidence="13" key="2">
    <citation type="submission" date="2021-08" db="EMBL/GenBank/DDBJ databases">
        <authorList>
            <person name="Gostincar C."/>
            <person name="Sun X."/>
            <person name="Song Z."/>
            <person name="Gunde-Cimerman N."/>
        </authorList>
    </citation>
    <scope>NUCLEOTIDE SEQUENCE</scope>
    <source>
        <strain evidence="13">EXF-8016</strain>
    </source>
</reference>
<gene>
    <name evidence="13" type="ORF">KCV03_g5813</name>
</gene>
<evidence type="ECO:0000259" key="12">
    <source>
        <dbReference type="Pfam" id="PF14703"/>
    </source>
</evidence>
<name>A0A9P8K793_AURME</name>
<feature type="domain" description="CSC1/OSCA1-like cytosolic" evidence="12">
    <location>
        <begin position="210"/>
        <end position="288"/>
    </location>
</feature>
<feature type="domain" description="CSC1/OSCA1-like cytosolic" evidence="12">
    <location>
        <begin position="658"/>
        <end position="770"/>
    </location>
</feature>
<feature type="region of interest" description="Disordered" evidence="7">
    <location>
        <begin position="339"/>
        <end position="362"/>
    </location>
</feature>
<feature type="transmembrane region" description="Helical" evidence="8">
    <location>
        <begin position="1030"/>
        <end position="1054"/>
    </location>
</feature>
<feature type="transmembrane region" description="Helical" evidence="8">
    <location>
        <begin position="783"/>
        <end position="811"/>
    </location>
</feature>
<evidence type="ECO:0000256" key="3">
    <source>
        <dbReference type="ARBA" id="ARBA00022448"/>
    </source>
</evidence>
<keyword evidence="4 8" id="KW-0812">Transmembrane</keyword>
<feature type="region of interest" description="Disordered" evidence="7">
    <location>
        <begin position="278"/>
        <end position="327"/>
    </location>
</feature>
<protein>
    <submittedName>
        <fullName evidence="13">DUF221-domain-containing protein</fullName>
    </submittedName>
</protein>
<comment type="similarity">
    <text evidence="2">Belongs to the CSC1 (TC 1.A.17) family.</text>
</comment>
<feature type="transmembrane region" description="Helical" evidence="8">
    <location>
        <begin position="37"/>
        <end position="60"/>
    </location>
</feature>
<dbReference type="InterPro" id="IPR027815">
    <property type="entry name" value="CSC1/OSCA1-like_cyt"/>
</dbReference>
<dbReference type="InterPro" id="IPR022257">
    <property type="entry name" value="PHM7_ext"/>
</dbReference>
<comment type="caution">
    <text evidence="13">The sequence shown here is derived from an EMBL/GenBank/DDBJ whole genome shotgun (WGS) entry which is preliminary data.</text>
</comment>
<proteinExistence type="inferred from homology"/>
<feature type="non-terminal residue" evidence="13">
    <location>
        <position position="1"/>
    </location>
</feature>
<feature type="compositionally biased region" description="Polar residues" evidence="7">
    <location>
        <begin position="1168"/>
        <end position="1177"/>
    </location>
</feature>
<feature type="compositionally biased region" description="Pro residues" evidence="7">
    <location>
        <begin position="433"/>
        <end position="457"/>
    </location>
</feature>
<dbReference type="Pfam" id="PF12621">
    <property type="entry name" value="PHM7_ext"/>
    <property type="match status" value="1"/>
</dbReference>
<evidence type="ECO:0000256" key="5">
    <source>
        <dbReference type="ARBA" id="ARBA00022989"/>
    </source>
</evidence>
<evidence type="ECO:0000256" key="8">
    <source>
        <dbReference type="SAM" id="Phobius"/>
    </source>
</evidence>
<evidence type="ECO:0000313" key="13">
    <source>
        <dbReference type="EMBL" id="KAH0220020.1"/>
    </source>
</evidence>
<keyword evidence="3" id="KW-0813">Transport</keyword>
<evidence type="ECO:0000256" key="1">
    <source>
        <dbReference type="ARBA" id="ARBA00004141"/>
    </source>
</evidence>
<feature type="transmembrane region" description="Helical" evidence="8">
    <location>
        <begin position="118"/>
        <end position="137"/>
    </location>
</feature>
<feature type="domain" description="CSC1/OSCA1-like N-terminal transmembrane" evidence="11">
    <location>
        <begin position="37"/>
        <end position="186"/>
    </location>
</feature>